<evidence type="ECO:0000313" key="2">
    <source>
        <dbReference type="EMBL" id="SNR16702.1"/>
    </source>
</evidence>
<dbReference type="EMBL" id="LT899436">
    <property type="protein sequence ID" value="SNR16702.1"/>
    <property type="molecule type" value="Genomic_DNA"/>
</dbReference>
<accession>A0A238UC83</accession>
<keyword evidence="1" id="KW-0812">Transmembrane</keyword>
<keyword evidence="1" id="KW-1133">Transmembrane helix</keyword>
<dbReference type="OrthoDB" id="1139344at2"/>
<evidence type="ECO:0008006" key="4">
    <source>
        <dbReference type="Google" id="ProtNLM"/>
    </source>
</evidence>
<evidence type="ECO:0000256" key="1">
    <source>
        <dbReference type="SAM" id="Phobius"/>
    </source>
</evidence>
<sequence>MIYIIIILILSVILSLKYNKTLLSINLKSKVYKITFISFSTLVLVGSILFSVYIYSYYPRISFNKKVWDTEVLERYQMSRDIIEKKILIGKSKQEVIQLLGTKEFYVFNNKIMYTIGHIPGLFNIDPNILCVELENNIVVRVSQYES</sequence>
<protein>
    <recommendedName>
        <fullName evidence="4">Lipoprotein SmpA/OmlA domain-containing protein</fullName>
    </recommendedName>
</protein>
<keyword evidence="3" id="KW-1185">Reference proteome</keyword>
<dbReference type="AlphaFoldDB" id="A0A238UC83"/>
<dbReference type="KEGG" id="tje:TJEJU_3043"/>
<evidence type="ECO:0000313" key="3">
    <source>
        <dbReference type="Proteomes" id="UP000215214"/>
    </source>
</evidence>
<feature type="transmembrane region" description="Helical" evidence="1">
    <location>
        <begin position="34"/>
        <end position="58"/>
    </location>
</feature>
<organism evidence="2 3">
    <name type="scientific">Tenacibaculum jejuense</name>
    <dbReference type="NCBI Taxonomy" id="584609"/>
    <lineage>
        <taxon>Bacteria</taxon>
        <taxon>Pseudomonadati</taxon>
        <taxon>Bacteroidota</taxon>
        <taxon>Flavobacteriia</taxon>
        <taxon>Flavobacteriales</taxon>
        <taxon>Flavobacteriaceae</taxon>
        <taxon>Tenacibaculum</taxon>
    </lineage>
</organism>
<reference evidence="2 3" key="1">
    <citation type="submission" date="2017-07" db="EMBL/GenBank/DDBJ databases">
        <authorList>
            <person name="Sun Z.S."/>
            <person name="Albrecht U."/>
            <person name="Echele G."/>
            <person name="Lee C.C."/>
        </authorList>
    </citation>
    <scope>NUCLEOTIDE SEQUENCE [LARGE SCALE GENOMIC DNA]</scope>
    <source>
        <strain evidence="3">type strain: KCTC 22618</strain>
    </source>
</reference>
<name>A0A238UC83_9FLAO</name>
<dbReference type="RefSeq" id="WP_095073427.1">
    <property type="nucleotide sequence ID" value="NZ_LT899436.1"/>
</dbReference>
<proteinExistence type="predicted"/>
<dbReference type="Proteomes" id="UP000215214">
    <property type="component" value="Chromosome TJEJU"/>
</dbReference>
<gene>
    <name evidence="2" type="ORF">TJEJU_3043</name>
</gene>
<keyword evidence="1" id="KW-0472">Membrane</keyword>